<proteinExistence type="predicted"/>
<dbReference type="STRING" id="258515.SAMN05192585_13231"/>
<accession>A0A1H0EAC7</accession>
<keyword evidence="3" id="KW-1185">Reference proteome</keyword>
<sequence>MQKSSFFNSISGDRRYKAEEWAEYFSSFIGNGIFPNPSTNLMVQAGTGMNISILPGKAWINGYFYQNTEPLTTQLDTADGILKRIDRVVVCWSLADRSISVTIKKGANSSTPAAPALQRDADVYELALGDILVGNGVVALSQANITDQRLNTELCGIVTQTVVTIDTSQYTAQLNTLFSEAQAAVNGQIASLLEQLNAQLDENQAEFEAWFATIQNILDKNAAGNLFNLIEQHKNDTAPHVTSAEKAAWNALAAVTDFMRTSAVQTMSEKLVAGGALDETAAQVRNAVILPSTMTDFSAVPNKTLIFTY</sequence>
<reference evidence="2 3" key="1">
    <citation type="submission" date="2016-10" db="EMBL/GenBank/DDBJ databases">
        <authorList>
            <person name="de Groot N.N."/>
        </authorList>
    </citation>
    <scope>NUCLEOTIDE SEQUENCE [LARGE SCALE GENOMIC DNA]</scope>
    <source>
        <strain evidence="2 3">CGMCC 1.5012</strain>
    </source>
</reference>
<evidence type="ECO:0000313" key="3">
    <source>
        <dbReference type="Proteomes" id="UP000199182"/>
    </source>
</evidence>
<evidence type="ECO:0000313" key="2">
    <source>
        <dbReference type="EMBL" id="SDN79283.1"/>
    </source>
</evidence>
<protein>
    <submittedName>
        <fullName evidence="2">Uncharacterized protein</fullName>
    </submittedName>
</protein>
<name>A0A1H0EAC7_9FIRM</name>
<feature type="coiled-coil region" evidence="1">
    <location>
        <begin position="186"/>
        <end position="213"/>
    </location>
</feature>
<dbReference type="Proteomes" id="UP000199182">
    <property type="component" value="Unassembled WGS sequence"/>
</dbReference>
<dbReference type="RefSeq" id="WP_092642163.1">
    <property type="nucleotide sequence ID" value="NZ_FNID01000032.1"/>
</dbReference>
<dbReference type="EMBL" id="FNID01000032">
    <property type="protein sequence ID" value="SDN79283.1"/>
    <property type="molecule type" value="Genomic_DNA"/>
</dbReference>
<dbReference type="AlphaFoldDB" id="A0A1H0EAC7"/>
<evidence type="ECO:0000256" key="1">
    <source>
        <dbReference type="SAM" id="Coils"/>
    </source>
</evidence>
<gene>
    <name evidence="2" type="ORF">SAMN05192585_13231</name>
</gene>
<keyword evidence="1" id="KW-0175">Coiled coil</keyword>
<organism evidence="2 3">
    <name type="scientific">Acetanaerobacterium elongatum</name>
    <dbReference type="NCBI Taxonomy" id="258515"/>
    <lineage>
        <taxon>Bacteria</taxon>
        <taxon>Bacillati</taxon>
        <taxon>Bacillota</taxon>
        <taxon>Clostridia</taxon>
        <taxon>Eubacteriales</taxon>
        <taxon>Oscillospiraceae</taxon>
        <taxon>Acetanaerobacterium</taxon>
    </lineage>
</organism>
<dbReference type="OrthoDB" id="9795386at2"/>